<evidence type="ECO:0000313" key="3">
    <source>
        <dbReference type="Proteomes" id="UP000887013"/>
    </source>
</evidence>
<sequence length="278" mass="32062">MDDFLKLKNKHSTYRTQLTKLFAKIETNLNDQYSDLETLENKLELLLIKYSTIKELNSETEISVKSEEIKKEIDKCSEHEDKVIIYKTKLKKRIKQLQPESDQNYSVNNSTLNSAEENSIRILTEINTVKLPKLMISKYYGDPDKYLDFMNQYENAFHNNPSLSNIDKCNYLKSLLGGKSSQRSFIQKNLSRQLSLNKVGEEEFLIPTFASKVPTRIKCARVQVKIRHILDKDEVIIEALEIVEVTSAPPEFAPIDIINELKTKGINLCDVDYGVFGN</sequence>
<reference evidence="2" key="1">
    <citation type="submission" date="2020-08" db="EMBL/GenBank/DDBJ databases">
        <title>Multicomponent nature underlies the extraordinary mechanical properties of spider dragline silk.</title>
        <authorList>
            <person name="Kono N."/>
            <person name="Nakamura H."/>
            <person name="Mori M."/>
            <person name="Yoshida Y."/>
            <person name="Ohtoshi R."/>
            <person name="Malay A.D."/>
            <person name="Moran D.A.P."/>
            <person name="Tomita M."/>
            <person name="Numata K."/>
            <person name="Arakawa K."/>
        </authorList>
    </citation>
    <scope>NUCLEOTIDE SEQUENCE</scope>
</reference>
<dbReference type="InterPro" id="IPR005312">
    <property type="entry name" value="DUF1759"/>
</dbReference>
<keyword evidence="1" id="KW-0175">Coiled coil</keyword>
<dbReference type="Proteomes" id="UP000887013">
    <property type="component" value="Unassembled WGS sequence"/>
</dbReference>
<dbReference type="EMBL" id="BMAW01118908">
    <property type="protein sequence ID" value="GFT82128.1"/>
    <property type="molecule type" value="Genomic_DNA"/>
</dbReference>
<dbReference type="AlphaFoldDB" id="A0A8X6PPH6"/>
<evidence type="ECO:0000313" key="2">
    <source>
        <dbReference type="EMBL" id="GFT82128.1"/>
    </source>
</evidence>
<comment type="caution">
    <text evidence="2">The sequence shown here is derived from an EMBL/GenBank/DDBJ whole genome shotgun (WGS) entry which is preliminary data.</text>
</comment>
<gene>
    <name evidence="2" type="primary">AVEN_261395_1</name>
    <name evidence="2" type="ORF">NPIL_135091</name>
</gene>
<name>A0A8X6PPH6_NEPPI</name>
<feature type="coiled-coil region" evidence="1">
    <location>
        <begin position="22"/>
        <end position="56"/>
    </location>
</feature>
<evidence type="ECO:0000256" key="1">
    <source>
        <dbReference type="SAM" id="Coils"/>
    </source>
</evidence>
<accession>A0A8X6PPH6</accession>
<dbReference type="Pfam" id="PF03564">
    <property type="entry name" value="DUF1759"/>
    <property type="match status" value="1"/>
</dbReference>
<keyword evidence="3" id="KW-1185">Reference proteome</keyword>
<proteinExistence type="predicted"/>
<protein>
    <submittedName>
        <fullName evidence="2">Uncharacterized protein</fullName>
    </submittedName>
</protein>
<organism evidence="2 3">
    <name type="scientific">Nephila pilipes</name>
    <name type="common">Giant wood spider</name>
    <name type="synonym">Nephila maculata</name>
    <dbReference type="NCBI Taxonomy" id="299642"/>
    <lineage>
        <taxon>Eukaryota</taxon>
        <taxon>Metazoa</taxon>
        <taxon>Ecdysozoa</taxon>
        <taxon>Arthropoda</taxon>
        <taxon>Chelicerata</taxon>
        <taxon>Arachnida</taxon>
        <taxon>Araneae</taxon>
        <taxon>Araneomorphae</taxon>
        <taxon>Entelegynae</taxon>
        <taxon>Araneoidea</taxon>
        <taxon>Nephilidae</taxon>
        <taxon>Nephila</taxon>
    </lineage>
</organism>
<dbReference type="OrthoDB" id="6430657at2759"/>